<dbReference type="Pfam" id="PF00144">
    <property type="entry name" value="Beta-lactamase"/>
    <property type="match status" value="1"/>
</dbReference>
<dbReference type="Proteomes" id="UP000184440">
    <property type="component" value="Unassembled WGS sequence"/>
</dbReference>
<dbReference type="InterPro" id="IPR012338">
    <property type="entry name" value="Beta-lactam/transpept-like"/>
</dbReference>
<dbReference type="EMBL" id="FRCS01000004">
    <property type="protein sequence ID" value="SHN29892.1"/>
    <property type="molecule type" value="Genomic_DNA"/>
</dbReference>
<dbReference type="PANTHER" id="PTHR46825">
    <property type="entry name" value="D-ALANYL-D-ALANINE-CARBOXYPEPTIDASE/ENDOPEPTIDASE AMPH"/>
    <property type="match status" value="1"/>
</dbReference>
<dbReference type="SUPFAM" id="SSF56601">
    <property type="entry name" value="beta-lactamase/transpeptidase-like"/>
    <property type="match status" value="1"/>
</dbReference>
<evidence type="ECO:0000259" key="1">
    <source>
        <dbReference type="Pfam" id="PF00144"/>
    </source>
</evidence>
<evidence type="ECO:0000313" key="2">
    <source>
        <dbReference type="EMBL" id="SHN29892.1"/>
    </source>
</evidence>
<accession>A0A1M7QFU6</accession>
<dbReference type="RefSeq" id="WP_073258354.1">
    <property type="nucleotide sequence ID" value="NZ_FRCS01000004.1"/>
</dbReference>
<dbReference type="STRING" id="134849.SAMN05443668_104621"/>
<feature type="domain" description="Beta-lactamase-related" evidence="1">
    <location>
        <begin position="56"/>
        <end position="369"/>
    </location>
</feature>
<gene>
    <name evidence="2" type="ORF">SAMN05443668_104621</name>
</gene>
<dbReference type="PANTHER" id="PTHR46825:SF9">
    <property type="entry name" value="BETA-LACTAMASE-RELATED DOMAIN-CONTAINING PROTEIN"/>
    <property type="match status" value="1"/>
</dbReference>
<dbReference type="PROSITE" id="PS51318">
    <property type="entry name" value="TAT"/>
    <property type="match status" value="1"/>
</dbReference>
<dbReference type="InterPro" id="IPR001466">
    <property type="entry name" value="Beta-lactam-related"/>
</dbReference>
<organism evidence="2 3">
    <name type="scientific">Cryptosporangium aurantiacum</name>
    <dbReference type="NCBI Taxonomy" id="134849"/>
    <lineage>
        <taxon>Bacteria</taxon>
        <taxon>Bacillati</taxon>
        <taxon>Actinomycetota</taxon>
        <taxon>Actinomycetes</taxon>
        <taxon>Cryptosporangiales</taxon>
        <taxon>Cryptosporangiaceae</taxon>
        <taxon>Cryptosporangium</taxon>
    </lineage>
</organism>
<evidence type="ECO:0000313" key="3">
    <source>
        <dbReference type="Proteomes" id="UP000184440"/>
    </source>
</evidence>
<sequence length="388" mass="41494">MTTSRRAALGLLGAGSLAATGGLAVWTAGGQPVGAHPTRRVPAGLRPGGELDKLIAGMADRDVFSGSVLITHEGRTVLSRSYGMADKARSVSIKRDTLFGLASVAKLFTAVAVAQLAQRGTLNYNDTIGAHLDGFPAKISDHVTLHHLLTHTSGLGDFFGDPGFFDAARTWTSVQQQTDAMAGFVRKETPAFAPGAGSRYSNSGYFVLEQIVARVSGQTFHDYVREHIVRPAGMGDAGYYTVPQIRANHRIAHGYYRPKGSKERIDNTAEQMFLPGAFATCDQMARFAHALWEERLLNPAYTRLVLSPKLPSLPPPGASTIVFTGYGPGITLAGDRWSYGYNGAASNGAVAVLEFYPDSGYVTVILSNYEMESIRGIPSLARKLIVGS</sequence>
<dbReference type="AlphaFoldDB" id="A0A1M7QFU6"/>
<dbReference type="Gene3D" id="3.40.710.10">
    <property type="entry name" value="DD-peptidase/beta-lactamase superfamily"/>
    <property type="match status" value="1"/>
</dbReference>
<keyword evidence="3" id="KW-1185">Reference proteome</keyword>
<proteinExistence type="predicted"/>
<protein>
    <submittedName>
        <fullName evidence="2">CubicO group peptidase, beta-lactamase class C family</fullName>
    </submittedName>
</protein>
<reference evidence="2 3" key="1">
    <citation type="submission" date="2016-11" db="EMBL/GenBank/DDBJ databases">
        <authorList>
            <person name="Jaros S."/>
            <person name="Januszkiewicz K."/>
            <person name="Wedrychowicz H."/>
        </authorList>
    </citation>
    <scope>NUCLEOTIDE SEQUENCE [LARGE SCALE GENOMIC DNA]</scope>
    <source>
        <strain evidence="2 3">DSM 46144</strain>
    </source>
</reference>
<dbReference type="OrthoDB" id="3863176at2"/>
<dbReference type="InterPro" id="IPR006311">
    <property type="entry name" value="TAT_signal"/>
</dbReference>
<name>A0A1M7QFU6_9ACTN</name>
<dbReference type="InterPro" id="IPR050491">
    <property type="entry name" value="AmpC-like"/>
</dbReference>